<dbReference type="GO" id="GO:0017070">
    <property type="term" value="F:U6 snRNA binding"/>
    <property type="evidence" value="ECO:0007669"/>
    <property type="project" value="TreeGrafter"/>
</dbReference>
<dbReference type="GO" id="GO:0036002">
    <property type="term" value="F:pre-mRNA binding"/>
    <property type="evidence" value="ECO:0007669"/>
    <property type="project" value="TreeGrafter"/>
</dbReference>
<comment type="function">
    <text evidence="9">Involved in pre-mRNA splicing. Facilitates the cooperative formation of U2/U6 helix II in association with stem II in the spliceosome. Binds to RNA.</text>
</comment>
<dbReference type="PROSITE" id="PS50102">
    <property type="entry name" value="RRM"/>
    <property type="match status" value="1"/>
</dbReference>
<comment type="subcellular location">
    <subcellularLocation>
        <location evidence="1">Nucleus</location>
    </subcellularLocation>
</comment>
<dbReference type="SUPFAM" id="SSF54928">
    <property type="entry name" value="RNA-binding domain, RBD"/>
    <property type="match status" value="1"/>
</dbReference>
<keyword evidence="5" id="KW-0747">Spliceosome</keyword>
<dbReference type="EMBL" id="JABWAB010000005">
    <property type="protein sequence ID" value="KAF6050754.1"/>
    <property type="molecule type" value="Genomic_DNA"/>
</dbReference>
<evidence type="ECO:0000256" key="9">
    <source>
        <dbReference type="ARBA" id="ARBA00025609"/>
    </source>
</evidence>
<keyword evidence="4" id="KW-0507">mRNA processing</keyword>
<evidence type="ECO:0000256" key="5">
    <source>
        <dbReference type="ARBA" id="ARBA00022728"/>
    </source>
</evidence>
<evidence type="ECO:0000256" key="8">
    <source>
        <dbReference type="ARBA" id="ARBA00023242"/>
    </source>
</evidence>
<dbReference type="InterPro" id="IPR039171">
    <property type="entry name" value="Cwc2/Slt11"/>
</dbReference>
<organism evidence="12 13">
    <name type="scientific">Candida parapsilosis</name>
    <name type="common">Yeast</name>
    <dbReference type="NCBI Taxonomy" id="5480"/>
    <lineage>
        <taxon>Eukaryota</taxon>
        <taxon>Fungi</taxon>
        <taxon>Dikarya</taxon>
        <taxon>Ascomycota</taxon>
        <taxon>Saccharomycotina</taxon>
        <taxon>Pichiomycetes</taxon>
        <taxon>Debaryomycetaceae</taxon>
        <taxon>Candida/Lodderomyces clade</taxon>
        <taxon>Candida</taxon>
    </lineage>
</organism>
<name>A0A8X7NIA9_CANPA</name>
<keyword evidence="6 10" id="KW-0694">RNA-binding</keyword>
<protein>
    <recommendedName>
        <fullName evidence="3">Pre-mRNA-splicing factor SLT11</fullName>
    </recommendedName>
</protein>
<dbReference type="AlphaFoldDB" id="A0A8X7NIA9"/>
<evidence type="ECO:0000256" key="7">
    <source>
        <dbReference type="ARBA" id="ARBA00023187"/>
    </source>
</evidence>
<sequence length="294" mass="33132">MSSDNFFVCSVCLGNDKFIKMVKQENGEACKQCTRPFTVYRWRNNAVSTQQMKTVICFTCSRGKNACQVCLLDKDYRIPTDLRDTALKMAGLDPLSLLKSSTNKEVKAIMADELEKSLDQEQHNNRAKELLSKLAERLNNGEVTSSTSTSDAKQDIPISKLAKKLPFGNSLDPGKYPELTTFFVFGFPTDLPQYLLSKYCAEYGKVQSLVLNHDSRCGFITFQNRVSAEKFAESINSNGLNKNKKTAGLLELNNYPMRVCFGKQKALGRTNEEKKQLRAIVNKVMKQLAEKDLM</sequence>
<proteinExistence type="inferred from homology"/>
<evidence type="ECO:0000313" key="13">
    <source>
        <dbReference type="Proteomes" id="UP000590412"/>
    </source>
</evidence>
<evidence type="ECO:0000256" key="6">
    <source>
        <dbReference type="ARBA" id="ARBA00022884"/>
    </source>
</evidence>
<dbReference type="GO" id="GO:0000974">
    <property type="term" value="C:Prp19 complex"/>
    <property type="evidence" value="ECO:0007669"/>
    <property type="project" value="TreeGrafter"/>
</dbReference>
<dbReference type="GO" id="GO:0071006">
    <property type="term" value="C:U2-type catalytic step 1 spliceosome"/>
    <property type="evidence" value="ECO:0007669"/>
    <property type="project" value="TreeGrafter"/>
</dbReference>
<dbReference type="Pfam" id="PF21369">
    <property type="entry name" value="STL11_N"/>
    <property type="match status" value="1"/>
</dbReference>
<dbReference type="Proteomes" id="UP000590412">
    <property type="component" value="Unassembled WGS sequence"/>
</dbReference>
<dbReference type="GO" id="GO:0006397">
    <property type="term" value="P:mRNA processing"/>
    <property type="evidence" value="ECO:0007669"/>
    <property type="project" value="UniProtKB-KW"/>
</dbReference>
<gene>
    <name evidence="12" type="ORF">FOB60_003422</name>
</gene>
<feature type="domain" description="RRM" evidence="11">
    <location>
        <begin position="180"/>
        <end position="264"/>
    </location>
</feature>
<evidence type="ECO:0000256" key="3">
    <source>
        <dbReference type="ARBA" id="ARBA00019060"/>
    </source>
</evidence>
<dbReference type="PANTHER" id="PTHR14089:SF6">
    <property type="entry name" value="PRE-MRNA-SPLICING FACTOR RBM22"/>
    <property type="match status" value="1"/>
</dbReference>
<evidence type="ECO:0000256" key="1">
    <source>
        <dbReference type="ARBA" id="ARBA00004123"/>
    </source>
</evidence>
<comment type="similarity">
    <text evidence="2">Belongs to the SLT11 family.</text>
</comment>
<dbReference type="InterPro" id="IPR000504">
    <property type="entry name" value="RRM_dom"/>
</dbReference>
<dbReference type="Gene3D" id="3.30.70.330">
    <property type="match status" value="1"/>
</dbReference>
<evidence type="ECO:0000256" key="2">
    <source>
        <dbReference type="ARBA" id="ARBA00007781"/>
    </source>
</evidence>
<comment type="caution">
    <text evidence="12">The sequence shown here is derived from an EMBL/GenBank/DDBJ whole genome shotgun (WGS) entry which is preliminary data.</text>
</comment>
<dbReference type="PANTHER" id="PTHR14089">
    <property type="entry name" value="PRE-MRNA-SPLICING FACTOR RBM22"/>
    <property type="match status" value="1"/>
</dbReference>
<evidence type="ECO:0000313" key="12">
    <source>
        <dbReference type="EMBL" id="KAF6050754.1"/>
    </source>
</evidence>
<dbReference type="CDD" id="cd12265">
    <property type="entry name" value="RRM_SLT11"/>
    <property type="match status" value="1"/>
</dbReference>
<evidence type="ECO:0000256" key="4">
    <source>
        <dbReference type="ARBA" id="ARBA00022664"/>
    </source>
</evidence>
<dbReference type="SMART" id="SM00360">
    <property type="entry name" value="RRM"/>
    <property type="match status" value="1"/>
</dbReference>
<keyword evidence="7" id="KW-0508">mRNA splicing</keyword>
<dbReference type="Pfam" id="PF00076">
    <property type="entry name" value="RRM_1"/>
    <property type="match status" value="1"/>
</dbReference>
<accession>A0A8X7NIA9</accession>
<evidence type="ECO:0000259" key="11">
    <source>
        <dbReference type="PROSITE" id="PS50102"/>
    </source>
</evidence>
<dbReference type="InterPro" id="IPR035979">
    <property type="entry name" value="RBD_domain_sf"/>
</dbReference>
<dbReference type="OrthoDB" id="10259600at2759"/>
<evidence type="ECO:0000256" key="10">
    <source>
        <dbReference type="PROSITE-ProRule" id="PRU00176"/>
    </source>
</evidence>
<dbReference type="InterPro" id="IPR034356">
    <property type="entry name" value="Slt11_RRM"/>
</dbReference>
<dbReference type="GO" id="GO:0008380">
    <property type="term" value="P:RNA splicing"/>
    <property type="evidence" value="ECO:0007669"/>
    <property type="project" value="UniProtKB-KW"/>
</dbReference>
<dbReference type="GO" id="GO:0071007">
    <property type="term" value="C:U2-type catalytic step 2 spliceosome"/>
    <property type="evidence" value="ECO:0007669"/>
    <property type="project" value="TreeGrafter"/>
</dbReference>
<reference evidence="12" key="1">
    <citation type="submission" date="2020-03" db="EMBL/GenBank/DDBJ databases">
        <title>FDA dAtabase for Regulatory Grade micrObial Sequences (FDA-ARGOS): Supporting development and validation of Infectious Disease Dx tests.</title>
        <authorList>
            <person name="Campos J."/>
            <person name="Goldberg B."/>
            <person name="Tallon L."/>
            <person name="Sadzewicz L."/>
            <person name="Vavikolanu K."/>
            <person name="Mehta A."/>
            <person name="Aluvathingal J."/>
            <person name="Nadendla S."/>
            <person name="Nandy P."/>
            <person name="Geyer C."/>
            <person name="Yan Y."/>
            <person name="Sichtig H."/>
        </authorList>
    </citation>
    <scope>NUCLEOTIDE SEQUENCE [LARGE SCALE GENOMIC DNA]</scope>
    <source>
        <strain evidence="12">FDAARGOS_652</strain>
    </source>
</reference>
<dbReference type="InterPro" id="IPR048995">
    <property type="entry name" value="STL11/RBM22-like_N"/>
</dbReference>
<dbReference type="InterPro" id="IPR012677">
    <property type="entry name" value="Nucleotide-bd_a/b_plait_sf"/>
</dbReference>
<keyword evidence="8" id="KW-0539">Nucleus</keyword>